<evidence type="ECO:0000259" key="1">
    <source>
        <dbReference type="Pfam" id="PF24732"/>
    </source>
</evidence>
<dbReference type="EMBL" id="VOUQ01000054">
    <property type="protein sequence ID" value="TXE23558.1"/>
    <property type="molecule type" value="Genomic_DNA"/>
</dbReference>
<proteinExistence type="predicted"/>
<feature type="domain" description="ParE-like toxin" evidence="1">
    <location>
        <begin position="8"/>
        <end position="65"/>
    </location>
</feature>
<evidence type="ECO:0000313" key="2">
    <source>
        <dbReference type="EMBL" id="TXE23558.1"/>
    </source>
</evidence>
<name>A0A5C7BQH5_SERMA</name>
<evidence type="ECO:0000313" key="3">
    <source>
        <dbReference type="Proteomes" id="UP000321126"/>
    </source>
</evidence>
<organism evidence="2 3">
    <name type="scientific">Serratia marcescens</name>
    <dbReference type="NCBI Taxonomy" id="615"/>
    <lineage>
        <taxon>Bacteria</taxon>
        <taxon>Pseudomonadati</taxon>
        <taxon>Pseudomonadota</taxon>
        <taxon>Gammaproteobacteria</taxon>
        <taxon>Enterobacterales</taxon>
        <taxon>Yersiniaceae</taxon>
        <taxon>Serratia</taxon>
    </lineage>
</organism>
<dbReference type="Proteomes" id="UP000321126">
    <property type="component" value="Unassembled WGS sequence"/>
</dbReference>
<reference evidence="2 3" key="1">
    <citation type="submission" date="2019-07" db="EMBL/GenBank/DDBJ databases">
        <title>Serratia strains were isolated from fresh produce.</title>
        <authorList>
            <person name="Cho G.-S."/>
            <person name="Stein M."/>
            <person name="Lee W."/>
            <person name="Suh S.H."/>
            <person name="Franz C.M.A.P."/>
        </authorList>
    </citation>
    <scope>NUCLEOTIDE SEQUENCE [LARGE SCALE GENOMIC DNA]</scope>
    <source>
        <strain evidence="2 3">S16</strain>
    </source>
</reference>
<comment type="caution">
    <text evidence="2">The sequence shown here is derived from an EMBL/GenBank/DDBJ whole genome shotgun (WGS) entry which is preliminary data.</text>
</comment>
<dbReference type="InterPro" id="IPR056925">
    <property type="entry name" value="ParE-like"/>
</dbReference>
<gene>
    <name evidence="2" type="ORF">FOT62_25145</name>
</gene>
<dbReference type="AlphaFoldDB" id="A0A5C7BQH5"/>
<sequence length="69" mass="8220">MKPRIPQRISAKAEGVLCAYREGKKKPNQTYQHKYLTLPVARCWRMLSKDNGNSWEVMSHERYNNQIRI</sequence>
<dbReference type="RefSeq" id="WP_072270069.1">
    <property type="nucleotide sequence ID" value="NZ_CAWPLT010000662.1"/>
</dbReference>
<protein>
    <recommendedName>
        <fullName evidence="1">ParE-like toxin domain-containing protein</fullName>
    </recommendedName>
</protein>
<dbReference type="Pfam" id="PF24732">
    <property type="entry name" value="ParE_like"/>
    <property type="match status" value="1"/>
</dbReference>
<accession>A0A5C7BQH5</accession>